<evidence type="ECO:0000256" key="4">
    <source>
        <dbReference type="ARBA" id="ARBA00024688"/>
    </source>
</evidence>
<dbReference type="PANTHER" id="PTHR42838:SF2">
    <property type="entry name" value="NITROUS-OXIDE REDUCTASE"/>
    <property type="match status" value="1"/>
</dbReference>
<dbReference type="GO" id="GO:0005507">
    <property type="term" value="F:copper ion binding"/>
    <property type="evidence" value="ECO:0007669"/>
    <property type="project" value="InterPro"/>
</dbReference>
<dbReference type="EMBL" id="CCSE01000001">
    <property type="protein sequence ID" value="CDZ99865.1"/>
    <property type="molecule type" value="Genomic_DNA"/>
</dbReference>
<keyword evidence="2" id="KW-0479">Metal-binding</keyword>
<evidence type="ECO:0000256" key="1">
    <source>
        <dbReference type="ARBA" id="ARBA00004196"/>
    </source>
</evidence>
<dbReference type="GO" id="GO:0030313">
    <property type="term" value="C:cell envelope"/>
    <property type="evidence" value="ECO:0007669"/>
    <property type="project" value="UniProtKB-SubCell"/>
</dbReference>
<name>A0A078M0Z3_9STAP</name>
<comment type="subcellular location">
    <subcellularLocation>
        <location evidence="1">Cell envelope</location>
    </subcellularLocation>
</comment>
<evidence type="ECO:0000256" key="6">
    <source>
        <dbReference type="ARBA" id="ARBA00047816"/>
    </source>
</evidence>
<dbReference type="InterPro" id="IPR034214">
    <property type="entry name" value="Ba3_CcO_II_C"/>
</dbReference>
<dbReference type="Proteomes" id="UP000044136">
    <property type="component" value="Unassembled WGS sequence"/>
</dbReference>
<evidence type="ECO:0000313" key="9">
    <source>
        <dbReference type="Proteomes" id="UP000044136"/>
    </source>
</evidence>
<dbReference type="Pfam" id="PF00116">
    <property type="entry name" value="COX2"/>
    <property type="match status" value="1"/>
</dbReference>
<keyword evidence="9" id="KW-1185">Reference proteome</keyword>
<dbReference type="InterPro" id="IPR051403">
    <property type="entry name" value="NosZ/Cyto_c_oxidase_sub2"/>
</dbReference>
<reference evidence="8 9" key="1">
    <citation type="submission" date="2014-07" db="EMBL/GenBank/DDBJ databases">
        <authorList>
            <person name="Urmite Genomes Urmite Genomes"/>
        </authorList>
    </citation>
    <scope>NUCLEOTIDE SEQUENCE [LARGE SCALE GENOMIC DNA]</scope>
    <source>
        <strain evidence="8 9">13MG44_air</strain>
    </source>
</reference>
<dbReference type="SUPFAM" id="SSF49503">
    <property type="entry name" value="Cupredoxins"/>
    <property type="match status" value="1"/>
</dbReference>
<dbReference type="InterPro" id="IPR001505">
    <property type="entry name" value="Copper_CuA"/>
</dbReference>
<dbReference type="HOGENOM" id="CLU_120355_0_0_9"/>
<dbReference type="InterPro" id="IPR002429">
    <property type="entry name" value="CcO_II-like_C"/>
</dbReference>
<dbReference type="GO" id="GO:0004129">
    <property type="term" value="F:cytochrome-c oxidase activity"/>
    <property type="evidence" value="ECO:0007669"/>
    <property type="project" value="UniProtKB-EC"/>
</dbReference>
<dbReference type="STRING" id="1461582.BN1048_00695"/>
<accession>A0A078M0Z3</accession>
<dbReference type="PROSITE" id="PS50857">
    <property type="entry name" value="COX2_CUA"/>
    <property type="match status" value="1"/>
</dbReference>
<dbReference type="GO" id="GO:0016020">
    <property type="term" value="C:membrane"/>
    <property type="evidence" value="ECO:0007669"/>
    <property type="project" value="InterPro"/>
</dbReference>
<dbReference type="RefSeq" id="WP_035808491.1">
    <property type="nucleotide sequence ID" value="NZ_CCSE01000001.1"/>
</dbReference>
<evidence type="ECO:0000313" key="8">
    <source>
        <dbReference type="EMBL" id="CDZ99865.1"/>
    </source>
</evidence>
<protein>
    <recommendedName>
        <fullName evidence="5">Cytochrome aa3 subunit 2</fullName>
    </recommendedName>
</protein>
<dbReference type="CDD" id="cd13913">
    <property type="entry name" value="ba3_CcO_II_C"/>
    <property type="match status" value="1"/>
</dbReference>
<keyword evidence="3" id="KW-0186">Copper</keyword>
<dbReference type="eggNOG" id="COG1622">
    <property type="taxonomic scope" value="Bacteria"/>
</dbReference>
<feature type="domain" description="Cytochrome oxidase subunit II copper A binding" evidence="7">
    <location>
        <begin position="55"/>
        <end position="163"/>
    </location>
</feature>
<evidence type="ECO:0000256" key="2">
    <source>
        <dbReference type="ARBA" id="ARBA00022723"/>
    </source>
</evidence>
<dbReference type="OrthoDB" id="9773456at2"/>
<dbReference type="AlphaFoldDB" id="A0A078M0Z3"/>
<dbReference type="InterPro" id="IPR008972">
    <property type="entry name" value="Cupredoxin"/>
</dbReference>
<organism evidence="8 9">
    <name type="scientific">Jeotgalicoccus saudimassiliensis</name>
    <dbReference type="NCBI Taxonomy" id="1461582"/>
    <lineage>
        <taxon>Bacteria</taxon>
        <taxon>Bacillati</taxon>
        <taxon>Bacillota</taxon>
        <taxon>Bacilli</taxon>
        <taxon>Bacillales</taxon>
        <taxon>Staphylococcaceae</taxon>
        <taxon>Jeotgalicoccus</taxon>
    </lineage>
</organism>
<sequence length="163" mass="17663">MHKYEKIWISLGTASLAIFLIILGISAVHGGHTPAASGIETIHPEHIREDARFSEPGLKEATEGSHDYDLYFIASAFMYEPGEVEIPAGSTVKFHVTSPDVVHGFQVVGTNVNMMAEPGLISTYEMTFDEPGEHLIVCNEYCGVGHADMTSVIKVVNGGTENE</sequence>
<dbReference type="PROSITE" id="PS00078">
    <property type="entry name" value="COX2"/>
    <property type="match status" value="1"/>
</dbReference>
<gene>
    <name evidence="8" type="primary">cbaB</name>
    <name evidence="8" type="ORF">BN1048_00695</name>
</gene>
<evidence type="ECO:0000256" key="3">
    <source>
        <dbReference type="ARBA" id="ARBA00023008"/>
    </source>
</evidence>
<dbReference type="PANTHER" id="PTHR42838">
    <property type="entry name" value="CYTOCHROME C OXIDASE SUBUNIT II"/>
    <property type="match status" value="1"/>
</dbReference>
<dbReference type="Gene3D" id="2.60.40.420">
    <property type="entry name" value="Cupredoxins - blue copper proteins"/>
    <property type="match status" value="1"/>
</dbReference>
<evidence type="ECO:0000259" key="7">
    <source>
        <dbReference type="PROSITE" id="PS50857"/>
    </source>
</evidence>
<evidence type="ECO:0000256" key="5">
    <source>
        <dbReference type="ARBA" id="ARBA00031399"/>
    </source>
</evidence>
<comment type="function">
    <text evidence="4">Subunits I and II form the functional core of the enzyme complex. Electrons originating in cytochrome c are transferred via heme a and Cu(A) to the binuclear center formed by heme a3 and Cu(B).</text>
</comment>
<comment type="catalytic activity">
    <reaction evidence="6">
        <text>4 Fe(II)-[cytochrome c] + O2 + 8 H(+)(in) = 4 Fe(III)-[cytochrome c] + 2 H2O + 4 H(+)(out)</text>
        <dbReference type="Rhea" id="RHEA:11436"/>
        <dbReference type="Rhea" id="RHEA-COMP:10350"/>
        <dbReference type="Rhea" id="RHEA-COMP:14399"/>
        <dbReference type="ChEBI" id="CHEBI:15377"/>
        <dbReference type="ChEBI" id="CHEBI:15378"/>
        <dbReference type="ChEBI" id="CHEBI:15379"/>
        <dbReference type="ChEBI" id="CHEBI:29033"/>
        <dbReference type="ChEBI" id="CHEBI:29034"/>
        <dbReference type="EC" id="7.1.1.9"/>
    </reaction>
</comment>
<proteinExistence type="predicted"/>